<comment type="caution">
    <text evidence="2">The sequence shown here is derived from an EMBL/GenBank/DDBJ whole genome shotgun (WGS) entry which is preliminary data.</text>
</comment>
<evidence type="ECO:0000256" key="1">
    <source>
        <dbReference type="SAM" id="Phobius"/>
    </source>
</evidence>
<accession>A0ABT5K1J2</accession>
<organism evidence="2 3">
    <name type="scientific">Janthinobacterium fluminis</name>
    <dbReference type="NCBI Taxonomy" id="2987524"/>
    <lineage>
        <taxon>Bacteria</taxon>
        <taxon>Pseudomonadati</taxon>
        <taxon>Pseudomonadota</taxon>
        <taxon>Betaproteobacteria</taxon>
        <taxon>Burkholderiales</taxon>
        <taxon>Oxalobacteraceae</taxon>
        <taxon>Janthinobacterium</taxon>
    </lineage>
</organism>
<reference evidence="2 3" key="1">
    <citation type="submission" date="2022-10" db="EMBL/GenBank/DDBJ databases">
        <title>Janthinobacterium sp. hw3 Genome sequencing.</title>
        <authorList>
            <person name="Park S."/>
        </authorList>
    </citation>
    <scope>NUCLEOTIDE SEQUENCE [LARGE SCALE GENOMIC DNA]</scope>
    <source>
        <strain evidence="3">hw3</strain>
    </source>
</reference>
<proteinExistence type="predicted"/>
<feature type="transmembrane region" description="Helical" evidence="1">
    <location>
        <begin position="273"/>
        <end position="297"/>
    </location>
</feature>
<keyword evidence="1" id="KW-0472">Membrane</keyword>
<gene>
    <name evidence="2" type="ORF">OIK44_08540</name>
</gene>
<keyword evidence="1" id="KW-0812">Transmembrane</keyword>
<dbReference type="EMBL" id="JAQQXR010000002">
    <property type="protein sequence ID" value="MDC8757632.1"/>
    <property type="molecule type" value="Genomic_DNA"/>
</dbReference>
<dbReference type="Proteomes" id="UP001221208">
    <property type="component" value="Unassembled WGS sequence"/>
</dbReference>
<evidence type="ECO:0000313" key="2">
    <source>
        <dbReference type="EMBL" id="MDC8757632.1"/>
    </source>
</evidence>
<name>A0ABT5K1J2_9BURK</name>
<evidence type="ECO:0000313" key="3">
    <source>
        <dbReference type="Proteomes" id="UP001221208"/>
    </source>
</evidence>
<sequence length="430" mass="44743">MRLSVGAEALSLERAGGWRAAAAAPASVALAPGWDGAALDAALAQLLAGAGHAGWPLAVVLDDALLRLWQVAPPRGASRPADLDAAAALRFQTLYGEAAADWRIAGHWQARAPFFGAAPAPLLAALERAAAAHGVHIVAVVPQFVEAWQRCRGALRAGAWFGVLRGGMLTLAAIDAGRLRAVRALPLPQDAGHEWLTGTLRREALLLDLAAPALLQLCGAAPAWAAAPAGAGQIPLALFGEGAVARGGAGMPRLAIDFAPAGLRRALFQLHPAWWAGAALGLALCVSGALAGSAALAQQRVRAAELEQQARRAARLSRPAPPAAPLVAPERAAAVNAAVLRLNLPWRALQEAVAAATPATVALLTLEPDARKRVLKLGAEAKTSEAMIAYVEELKRQELFASVALTRHDINEQDPNRPVRFQLEARWAAP</sequence>
<protein>
    <submittedName>
        <fullName evidence="2">Uncharacterized protein</fullName>
    </submittedName>
</protein>
<keyword evidence="1" id="KW-1133">Transmembrane helix</keyword>
<keyword evidence="3" id="KW-1185">Reference proteome</keyword>